<dbReference type="GeneID" id="56080136"/>
<evidence type="ECO:0000256" key="1">
    <source>
        <dbReference type="ARBA" id="ARBA00008791"/>
    </source>
</evidence>
<dbReference type="Pfam" id="PF00582">
    <property type="entry name" value="Usp"/>
    <property type="match status" value="1"/>
</dbReference>
<reference evidence="3 4" key="1">
    <citation type="submission" date="2020-07" db="EMBL/GenBank/DDBJ databases">
        <title>Halosimplex pelagicum sp. nov. and Halosimplex rubrum sp. nov., isolated from salted brown alga Laminaria, and emended description of the genus Halosimplex.</title>
        <authorList>
            <person name="Cui H."/>
        </authorList>
    </citation>
    <scope>NUCLEOTIDE SEQUENCE [LARGE SCALE GENOMIC DNA]</scope>
    <source>
        <strain evidence="3 4">R27</strain>
    </source>
</reference>
<dbReference type="InterPro" id="IPR014729">
    <property type="entry name" value="Rossmann-like_a/b/a_fold"/>
</dbReference>
<name>A0A7D5P7M1_9EURY</name>
<dbReference type="OrthoDB" id="105697at2157"/>
<dbReference type="AlphaFoldDB" id="A0A7D5P7M1"/>
<dbReference type="PRINTS" id="PR01438">
    <property type="entry name" value="UNVRSLSTRESS"/>
</dbReference>
<proteinExistence type="inferred from homology"/>
<dbReference type="PANTHER" id="PTHR46268">
    <property type="entry name" value="STRESS RESPONSE PROTEIN NHAX"/>
    <property type="match status" value="1"/>
</dbReference>
<accession>A0A7D5P7M1</accession>
<evidence type="ECO:0000313" key="3">
    <source>
        <dbReference type="EMBL" id="QLH79382.1"/>
    </source>
</evidence>
<gene>
    <name evidence="3" type="ORF">HZS55_19695</name>
</gene>
<dbReference type="PANTHER" id="PTHR46268:SF24">
    <property type="entry name" value="UNIVERSAL STRESS PROTEIN"/>
    <property type="match status" value="1"/>
</dbReference>
<sequence>MGKRILVPVDGSEQAHRAFEFVAEEFGDAAVVLLHVVNPAEAGYSAQASIPSFSEEWYESEKAAAEELFAEIAALADGTDLSIEREIEVGKPIRVIVEVADESGVDQIVMGSHGRSGVTRVLLGSVAEAVVRRSPVPVTVVR</sequence>
<dbReference type="Proteomes" id="UP000509667">
    <property type="component" value="Chromosome"/>
</dbReference>
<evidence type="ECO:0000313" key="4">
    <source>
        <dbReference type="Proteomes" id="UP000509667"/>
    </source>
</evidence>
<dbReference type="RefSeq" id="WP_179909249.1">
    <property type="nucleotide sequence ID" value="NZ_CP058910.1"/>
</dbReference>
<dbReference type="KEGG" id="hrr:HZS55_19695"/>
<keyword evidence="4" id="KW-1185">Reference proteome</keyword>
<dbReference type="Gene3D" id="3.40.50.620">
    <property type="entry name" value="HUPs"/>
    <property type="match status" value="1"/>
</dbReference>
<evidence type="ECO:0000259" key="2">
    <source>
        <dbReference type="Pfam" id="PF00582"/>
    </source>
</evidence>
<protein>
    <submittedName>
        <fullName evidence="3">Universal stress protein</fullName>
    </submittedName>
</protein>
<organism evidence="3 4">
    <name type="scientific">Halosimplex rubrum</name>
    <dbReference type="NCBI Taxonomy" id="869889"/>
    <lineage>
        <taxon>Archaea</taxon>
        <taxon>Methanobacteriati</taxon>
        <taxon>Methanobacteriota</taxon>
        <taxon>Stenosarchaea group</taxon>
        <taxon>Halobacteria</taxon>
        <taxon>Halobacteriales</taxon>
        <taxon>Haloarculaceae</taxon>
        <taxon>Halosimplex</taxon>
    </lineage>
</organism>
<dbReference type="CDD" id="cd00293">
    <property type="entry name" value="USP-like"/>
    <property type="match status" value="1"/>
</dbReference>
<comment type="similarity">
    <text evidence="1">Belongs to the universal stress protein A family.</text>
</comment>
<dbReference type="InterPro" id="IPR006016">
    <property type="entry name" value="UspA"/>
</dbReference>
<dbReference type="SUPFAM" id="SSF52402">
    <property type="entry name" value="Adenine nucleotide alpha hydrolases-like"/>
    <property type="match status" value="1"/>
</dbReference>
<feature type="domain" description="UspA" evidence="2">
    <location>
        <begin position="3"/>
        <end position="142"/>
    </location>
</feature>
<dbReference type="EMBL" id="CP058910">
    <property type="protein sequence ID" value="QLH79382.1"/>
    <property type="molecule type" value="Genomic_DNA"/>
</dbReference>
<dbReference type="InterPro" id="IPR006015">
    <property type="entry name" value="Universal_stress_UspA"/>
</dbReference>